<dbReference type="PANTHER" id="PTHR31845:SF19">
    <property type="entry name" value="TRANSCRIPTION FACTOR DOMAIN-CONTAINING PROTEIN"/>
    <property type="match status" value="1"/>
</dbReference>
<evidence type="ECO:0000256" key="4">
    <source>
        <dbReference type="ARBA" id="ARBA00023163"/>
    </source>
</evidence>
<keyword evidence="5" id="KW-0539">Nucleus</keyword>
<keyword evidence="9" id="KW-1185">Reference proteome</keyword>
<dbReference type="PANTHER" id="PTHR31845">
    <property type="entry name" value="FINGER DOMAIN PROTEIN, PUTATIVE-RELATED"/>
    <property type="match status" value="1"/>
</dbReference>
<gene>
    <name evidence="8" type="ORF">BCR35DRAFT_299328</name>
</gene>
<name>A0A1Y2G5I5_9BASI</name>
<keyword evidence="3" id="KW-0238">DNA-binding</keyword>
<dbReference type="STRING" id="106004.A0A1Y2G5I5"/>
<evidence type="ECO:0000256" key="3">
    <source>
        <dbReference type="ARBA" id="ARBA00023125"/>
    </source>
</evidence>
<dbReference type="Pfam" id="PF00172">
    <property type="entry name" value="Zn_clus"/>
    <property type="match status" value="1"/>
</dbReference>
<dbReference type="SUPFAM" id="SSF57701">
    <property type="entry name" value="Zn2/Cys6 DNA-binding domain"/>
    <property type="match status" value="1"/>
</dbReference>
<dbReference type="GO" id="GO:0000981">
    <property type="term" value="F:DNA-binding transcription factor activity, RNA polymerase II-specific"/>
    <property type="evidence" value="ECO:0007669"/>
    <property type="project" value="InterPro"/>
</dbReference>
<dbReference type="GO" id="GO:0008270">
    <property type="term" value="F:zinc ion binding"/>
    <property type="evidence" value="ECO:0007669"/>
    <property type="project" value="InterPro"/>
</dbReference>
<dbReference type="CDD" id="cd00067">
    <property type="entry name" value="GAL4"/>
    <property type="match status" value="1"/>
</dbReference>
<proteinExistence type="predicted"/>
<feature type="region of interest" description="Disordered" evidence="6">
    <location>
        <begin position="1"/>
        <end position="26"/>
    </location>
</feature>
<dbReference type="EMBL" id="MCGR01000003">
    <property type="protein sequence ID" value="ORY90761.1"/>
    <property type="molecule type" value="Genomic_DNA"/>
</dbReference>
<dbReference type="PROSITE" id="PS00463">
    <property type="entry name" value="ZN2_CY6_FUNGAL_1"/>
    <property type="match status" value="1"/>
</dbReference>
<feature type="region of interest" description="Disordered" evidence="6">
    <location>
        <begin position="153"/>
        <end position="172"/>
    </location>
</feature>
<dbReference type="Gene3D" id="4.10.240.10">
    <property type="entry name" value="Zn(2)-C6 fungal-type DNA-binding domain"/>
    <property type="match status" value="1"/>
</dbReference>
<evidence type="ECO:0000313" key="9">
    <source>
        <dbReference type="Proteomes" id="UP000193467"/>
    </source>
</evidence>
<dbReference type="AlphaFoldDB" id="A0A1Y2G5I5"/>
<dbReference type="InterPro" id="IPR036864">
    <property type="entry name" value="Zn2-C6_fun-type_DNA-bd_sf"/>
</dbReference>
<dbReference type="Proteomes" id="UP000193467">
    <property type="component" value="Unassembled WGS sequence"/>
</dbReference>
<evidence type="ECO:0000256" key="5">
    <source>
        <dbReference type="ARBA" id="ARBA00023242"/>
    </source>
</evidence>
<dbReference type="SMART" id="SM00066">
    <property type="entry name" value="GAL4"/>
    <property type="match status" value="1"/>
</dbReference>
<dbReference type="CDD" id="cd12148">
    <property type="entry name" value="fungal_TF_MHR"/>
    <property type="match status" value="1"/>
</dbReference>
<evidence type="ECO:0000256" key="2">
    <source>
        <dbReference type="ARBA" id="ARBA00023015"/>
    </source>
</evidence>
<sequence>MTEPAASTSAAQPVASTSTAPATSTPSKEAKKQACLACRAIKVRCLLPAEALPGSRCTRCIRLDFECVYGSLAPRGRKPKDRSLAVNQTTSQPFMPAPSPPMLLVGTGGLVNPADPHNWTNSLPPSLRTIPAPNSDTHHPPLRNAVAFAAAASPASIGTQPSPSTGSATAPESNTLFDNSVLSLVEAAEARSAASQAAPPPVPRAIVQHTYSDPVDLHVLGLLEAQQLFKDFHAFLNPFIILFDRHLHTAEWVRSTSTVLFSAILAVSAKFFRPTLYPTLLAHAQQLVTRGIADALSQIGLVQALCLLVYWKEPEDNSAWMKIGLAIRLGYQLRLHTRRQTPLPPVEFDARMILDRERTWYCLICFDFAYHLHDDEATQYTPSMTSANGLHLDKWLGEDLLYDCPDDVQLAASIEICNINAVTPAIQSSASEAATRALVNHQTNSLSCVYRKYLEPTAPSHRLAESRSVYKLKFLYLSSLVSVAKAHLVATGMQDDLVLADYLVRAANMTSCAVELADNNLLTYLQDTTAVVLFKFAEFLAQLFPLVSEVNQRSIVEWMTAIYCACNRAKDNQENGVPAILARFFRLAIRAVSIGNSIPPTRPSSPGPEAAVSAMDSGTAVPAPAPENPFNGLGGALEQELFPDLPDLSGGLIDTLDTSYWESVFPGYTTDNWAWLDPQNTLLPNHSDVGLEMGEQQASLMSGQASGAGASVLGA</sequence>
<dbReference type="InParanoid" id="A0A1Y2G5I5"/>
<dbReference type="OrthoDB" id="2535313at2759"/>
<comment type="subcellular location">
    <subcellularLocation>
        <location evidence="1">Nucleus</location>
    </subcellularLocation>
</comment>
<evidence type="ECO:0000256" key="1">
    <source>
        <dbReference type="ARBA" id="ARBA00004123"/>
    </source>
</evidence>
<accession>A0A1Y2G5I5</accession>
<keyword evidence="2" id="KW-0805">Transcription regulation</keyword>
<dbReference type="PROSITE" id="PS50048">
    <property type="entry name" value="ZN2_CY6_FUNGAL_2"/>
    <property type="match status" value="1"/>
</dbReference>
<evidence type="ECO:0000256" key="6">
    <source>
        <dbReference type="SAM" id="MobiDB-lite"/>
    </source>
</evidence>
<evidence type="ECO:0000259" key="7">
    <source>
        <dbReference type="PROSITE" id="PS50048"/>
    </source>
</evidence>
<dbReference type="InterPro" id="IPR051089">
    <property type="entry name" value="prtT"/>
</dbReference>
<organism evidence="8 9">
    <name type="scientific">Leucosporidium creatinivorum</name>
    <dbReference type="NCBI Taxonomy" id="106004"/>
    <lineage>
        <taxon>Eukaryota</taxon>
        <taxon>Fungi</taxon>
        <taxon>Dikarya</taxon>
        <taxon>Basidiomycota</taxon>
        <taxon>Pucciniomycotina</taxon>
        <taxon>Microbotryomycetes</taxon>
        <taxon>Leucosporidiales</taxon>
        <taxon>Leucosporidium</taxon>
    </lineage>
</organism>
<dbReference type="GO" id="GO:0000976">
    <property type="term" value="F:transcription cis-regulatory region binding"/>
    <property type="evidence" value="ECO:0007669"/>
    <property type="project" value="TreeGrafter"/>
</dbReference>
<evidence type="ECO:0000313" key="8">
    <source>
        <dbReference type="EMBL" id="ORY90761.1"/>
    </source>
</evidence>
<protein>
    <recommendedName>
        <fullName evidence="7">Zn(2)-C6 fungal-type domain-containing protein</fullName>
    </recommendedName>
</protein>
<feature type="domain" description="Zn(2)-C6 fungal-type" evidence="7">
    <location>
        <begin position="34"/>
        <end position="69"/>
    </location>
</feature>
<dbReference type="GO" id="GO:0005634">
    <property type="term" value="C:nucleus"/>
    <property type="evidence" value="ECO:0007669"/>
    <property type="project" value="UniProtKB-SubCell"/>
</dbReference>
<feature type="compositionally biased region" description="Polar residues" evidence="6">
    <location>
        <begin position="156"/>
        <end position="172"/>
    </location>
</feature>
<comment type="caution">
    <text evidence="8">The sequence shown here is derived from an EMBL/GenBank/DDBJ whole genome shotgun (WGS) entry which is preliminary data.</text>
</comment>
<keyword evidence="4" id="KW-0804">Transcription</keyword>
<reference evidence="8 9" key="1">
    <citation type="submission" date="2016-07" db="EMBL/GenBank/DDBJ databases">
        <title>Pervasive Adenine N6-methylation of Active Genes in Fungi.</title>
        <authorList>
            <consortium name="DOE Joint Genome Institute"/>
            <person name="Mondo S.J."/>
            <person name="Dannebaum R.O."/>
            <person name="Kuo R.C."/>
            <person name="Labutti K."/>
            <person name="Haridas S."/>
            <person name="Kuo A."/>
            <person name="Salamov A."/>
            <person name="Ahrendt S.R."/>
            <person name="Lipzen A."/>
            <person name="Sullivan W."/>
            <person name="Andreopoulos W.B."/>
            <person name="Clum A."/>
            <person name="Lindquist E."/>
            <person name="Daum C."/>
            <person name="Ramamoorthy G.K."/>
            <person name="Gryganskyi A."/>
            <person name="Culley D."/>
            <person name="Magnuson J.K."/>
            <person name="James T.Y."/>
            <person name="O'Malley M.A."/>
            <person name="Stajich J.E."/>
            <person name="Spatafora J.W."/>
            <person name="Visel A."/>
            <person name="Grigoriev I.V."/>
        </authorList>
    </citation>
    <scope>NUCLEOTIDE SEQUENCE [LARGE SCALE GENOMIC DNA]</scope>
    <source>
        <strain evidence="8 9">62-1032</strain>
    </source>
</reference>
<dbReference type="InterPro" id="IPR001138">
    <property type="entry name" value="Zn2Cys6_DnaBD"/>
</dbReference>